<keyword evidence="14" id="KW-0961">Cell wall biogenesis/degradation</keyword>
<protein>
    <recommendedName>
        <fullName evidence="4 14">Undecaprenyl-diphosphatase</fullName>
        <ecNumber evidence="3 14">3.6.1.27</ecNumber>
    </recommendedName>
    <alternativeName>
        <fullName evidence="12 14">Bacitracin resistance protein</fullName>
    </alternativeName>
    <alternativeName>
        <fullName evidence="11 14">Undecaprenyl pyrophosphate phosphatase</fullName>
    </alternativeName>
</protein>
<comment type="miscellaneous">
    <text evidence="14">Bacitracin is thought to be involved in the inhibition of peptidoglycan synthesis by sequestering undecaprenyl diphosphate, thereby reducing the pool of lipid carrier available.</text>
</comment>
<evidence type="ECO:0000256" key="7">
    <source>
        <dbReference type="ARBA" id="ARBA00022801"/>
    </source>
</evidence>
<evidence type="ECO:0000256" key="1">
    <source>
        <dbReference type="ARBA" id="ARBA00004651"/>
    </source>
</evidence>
<feature type="transmembrane region" description="Helical" evidence="14">
    <location>
        <begin position="7"/>
        <end position="33"/>
    </location>
</feature>
<evidence type="ECO:0000256" key="12">
    <source>
        <dbReference type="ARBA" id="ARBA00032932"/>
    </source>
</evidence>
<dbReference type="PANTHER" id="PTHR30622:SF3">
    <property type="entry name" value="UNDECAPRENYL-DIPHOSPHATASE"/>
    <property type="match status" value="1"/>
</dbReference>
<dbReference type="EC" id="3.6.1.27" evidence="3 14"/>
<comment type="similarity">
    <text evidence="2 14">Belongs to the UppP family.</text>
</comment>
<evidence type="ECO:0000256" key="13">
    <source>
        <dbReference type="ARBA" id="ARBA00047594"/>
    </source>
</evidence>
<evidence type="ECO:0000256" key="6">
    <source>
        <dbReference type="ARBA" id="ARBA00022692"/>
    </source>
</evidence>
<dbReference type="Pfam" id="PF02673">
    <property type="entry name" value="BacA"/>
    <property type="match status" value="1"/>
</dbReference>
<evidence type="ECO:0000313" key="15">
    <source>
        <dbReference type="EMBL" id="GLQ17257.1"/>
    </source>
</evidence>
<comment type="subcellular location">
    <subcellularLocation>
        <location evidence="1 14">Cell membrane</location>
        <topology evidence="1 14">Multi-pass membrane protein</topology>
    </subcellularLocation>
</comment>
<comment type="catalytic activity">
    <reaction evidence="13 14">
        <text>di-trans,octa-cis-undecaprenyl diphosphate + H2O = di-trans,octa-cis-undecaprenyl phosphate + phosphate + H(+)</text>
        <dbReference type="Rhea" id="RHEA:28094"/>
        <dbReference type="ChEBI" id="CHEBI:15377"/>
        <dbReference type="ChEBI" id="CHEBI:15378"/>
        <dbReference type="ChEBI" id="CHEBI:43474"/>
        <dbReference type="ChEBI" id="CHEBI:58405"/>
        <dbReference type="ChEBI" id="CHEBI:60392"/>
        <dbReference type="EC" id="3.6.1.27"/>
    </reaction>
</comment>
<feature type="transmembrane region" description="Helical" evidence="14">
    <location>
        <begin position="246"/>
        <end position="269"/>
    </location>
</feature>
<comment type="function">
    <text evidence="14">Catalyzes the dephosphorylation of undecaprenyl diphosphate (UPP). Confers resistance to bacitracin.</text>
</comment>
<reference evidence="15" key="2">
    <citation type="submission" date="2023-01" db="EMBL/GenBank/DDBJ databases">
        <title>Draft genome sequence of Maritalea porphyrae strain NBRC 107169.</title>
        <authorList>
            <person name="Sun Q."/>
            <person name="Mori K."/>
        </authorList>
    </citation>
    <scope>NUCLEOTIDE SEQUENCE</scope>
    <source>
        <strain evidence="15">NBRC 107169</strain>
    </source>
</reference>
<feature type="transmembrane region" description="Helical" evidence="14">
    <location>
        <begin position="84"/>
        <end position="106"/>
    </location>
</feature>
<keyword evidence="10 14" id="KW-0046">Antibiotic resistance</keyword>
<keyword evidence="5 14" id="KW-1003">Cell membrane</keyword>
<dbReference type="RefSeq" id="WP_284363253.1">
    <property type="nucleotide sequence ID" value="NZ_BSNI01000002.1"/>
</dbReference>
<sequence>MAADQGIFVPLLLGIVEGLTEFLPVSSTAHILLLGEWLGFENPGSSFEVLIQLGAILAIVTIYFKKLLDLAIDALRGKPYALKFALGVLLASVPAALAGVMLHGYIKTVLYNTPLIICSMLITGGIILLIVDRMKLKPKYTDIYEYPLPLCFSIGIFQMLALVPGVSRSGATIVGSMLMGTDKRSAAEFTFFIALPIMTGAFGYDLYKNIDLITFDAGLDIAVGFAAAFIVGAIVVRYLLDFVSKYGFALFGWWRIIAGVVGLFALGLVG</sequence>
<evidence type="ECO:0000256" key="3">
    <source>
        <dbReference type="ARBA" id="ARBA00012374"/>
    </source>
</evidence>
<gene>
    <name evidence="15" type="primary">uppP1</name>
    <name evidence="14" type="synonym">uppP</name>
    <name evidence="15" type="ORF">GCM10007879_15060</name>
</gene>
<evidence type="ECO:0000256" key="2">
    <source>
        <dbReference type="ARBA" id="ARBA00010621"/>
    </source>
</evidence>
<organism evidence="15 16">
    <name type="scientific">Maritalea porphyrae</name>
    <dbReference type="NCBI Taxonomy" id="880732"/>
    <lineage>
        <taxon>Bacteria</taxon>
        <taxon>Pseudomonadati</taxon>
        <taxon>Pseudomonadota</taxon>
        <taxon>Alphaproteobacteria</taxon>
        <taxon>Hyphomicrobiales</taxon>
        <taxon>Devosiaceae</taxon>
        <taxon>Maritalea</taxon>
    </lineage>
</organism>
<evidence type="ECO:0000256" key="8">
    <source>
        <dbReference type="ARBA" id="ARBA00022989"/>
    </source>
</evidence>
<keyword evidence="14" id="KW-0573">Peptidoglycan synthesis</keyword>
<reference evidence="15" key="1">
    <citation type="journal article" date="2014" name="Int. J. Syst. Evol. Microbiol.">
        <title>Complete genome of a new Firmicutes species belonging to the dominant human colonic microbiota ('Ruminococcus bicirculans') reveals two chromosomes and a selective capacity to utilize plant glucans.</title>
        <authorList>
            <consortium name="NISC Comparative Sequencing Program"/>
            <person name="Wegmann U."/>
            <person name="Louis P."/>
            <person name="Goesmann A."/>
            <person name="Henrissat B."/>
            <person name="Duncan S.H."/>
            <person name="Flint H.J."/>
        </authorList>
    </citation>
    <scope>NUCLEOTIDE SEQUENCE</scope>
    <source>
        <strain evidence="15">NBRC 107169</strain>
    </source>
</reference>
<feature type="transmembrane region" description="Helical" evidence="14">
    <location>
        <begin position="219"/>
        <end position="240"/>
    </location>
</feature>
<evidence type="ECO:0000256" key="4">
    <source>
        <dbReference type="ARBA" id="ARBA00021581"/>
    </source>
</evidence>
<evidence type="ECO:0000256" key="11">
    <source>
        <dbReference type="ARBA" id="ARBA00032707"/>
    </source>
</evidence>
<keyword evidence="14" id="KW-0133">Cell shape</keyword>
<feature type="transmembrane region" description="Helical" evidence="14">
    <location>
        <begin position="112"/>
        <end position="131"/>
    </location>
</feature>
<feature type="transmembrane region" description="Helical" evidence="14">
    <location>
        <begin position="45"/>
        <end position="64"/>
    </location>
</feature>
<dbReference type="NCBIfam" id="NF001389">
    <property type="entry name" value="PRK00281.1-2"/>
    <property type="match status" value="1"/>
</dbReference>
<dbReference type="PANTHER" id="PTHR30622">
    <property type="entry name" value="UNDECAPRENYL-DIPHOSPHATASE"/>
    <property type="match status" value="1"/>
</dbReference>
<dbReference type="Proteomes" id="UP001161405">
    <property type="component" value="Unassembled WGS sequence"/>
</dbReference>
<keyword evidence="16" id="KW-1185">Reference proteome</keyword>
<evidence type="ECO:0000256" key="5">
    <source>
        <dbReference type="ARBA" id="ARBA00022475"/>
    </source>
</evidence>
<feature type="transmembrane region" description="Helical" evidence="14">
    <location>
        <begin position="186"/>
        <end position="207"/>
    </location>
</feature>
<proteinExistence type="inferred from homology"/>
<name>A0ABQ5UTG9_9HYPH</name>
<keyword evidence="8 14" id="KW-1133">Transmembrane helix</keyword>
<dbReference type="InterPro" id="IPR003824">
    <property type="entry name" value="UppP"/>
</dbReference>
<evidence type="ECO:0000256" key="9">
    <source>
        <dbReference type="ARBA" id="ARBA00023136"/>
    </source>
</evidence>
<evidence type="ECO:0000313" key="16">
    <source>
        <dbReference type="Proteomes" id="UP001161405"/>
    </source>
</evidence>
<dbReference type="NCBIfam" id="TIGR00753">
    <property type="entry name" value="undec_PP_bacA"/>
    <property type="match status" value="1"/>
</dbReference>
<dbReference type="EMBL" id="BSNI01000002">
    <property type="protein sequence ID" value="GLQ17257.1"/>
    <property type="molecule type" value="Genomic_DNA"/>
</dbReference>
<evidence type="ECO:0000256" key="10">
    <source>
        <dbReference type="ARBA" id="ARBA00023251"/>
    </source>
</evidence>
<keyword evidence="9 14" id="KW-0472">Membrane</keyword>
<keyword evidence="7 14" id="KW-0378">Hydrolase</keyword>
<keyword evidence="6 14" id="KW-0812">Transmembrane</keyword>
<dbReference type="HAMAP" id="MF_01006">
    <property type="entry name" value="Undec_diphosphatase"/>
    <property type="match status" value="1"/>
</dbReference>
<evidence type="ECO:0000256" key="14">
    <source>
        <dbReference type="HAMAP-Rule" id="MF_01006"/>
    </source>
</evidence>
<accession>A0ABQ5UTG9</accession>
<comment type="caution">
    <text evidence="15">The sequence shown here is derived from an EMBL/GenBank/DDBJ whole genome shotgun (WGS) entry which is preliminary data.</text>
</comment>